<dbReference type="EMBL" id="KV419412">
    <property type="protein sequence ID" value="KZS92054.1"/>
    <property type="molecule type" value="Genomic_DNA"/>
</dbReference>
<evidence type="ECO:0000313" key="5">
    <source>
        <dbReference type="Proteomes" id="UP000076722"/>
    </source>
</evidence>
<evidence type="ECO:0000256" key="2">
    <source>
        <dbReference type="SAM" id="Phobius"/>
    </source>
</evidence>
<evidence type="ECO:0000259" key="3">
    <source>
        <dbReference type="Pfam" id="PF20153"/>
    </source>
</evidence>
<dbReference type="InterPro" id="IPR045338">
    <property type="entry name" value="DUF6535"/>
</dbReference>
<accession>A0A164T3V0</accession>
<feature type="transmembrane region" description="Helical" evidence="2">
    <location>
        <begin position="223"/>
        <end position="246"/>
    </location>
</feature>
<feature type="region of interest" description="Disordered" evidence="1">
    <location>
        <begin position="467"/>
        <end position="490"/>
    </location>
</feature>
<dbReference type="Pfam" id="PF20153">
    <property type="entry name" value="DUF6535"/>
    <property type="match status" value="1"/>
</dbReference>
<proteinExistence type="predicted"/>
<feature type="transmembrane region" description="Helical" evidence="2">
    <location>
        <begin position="266"/>
        <end position="291"/>
    </location>
</feature>
<feature type="region of interest" description="Disordered" evidence="1">
    <location>
        <begin position="112"/>
        <end position="133"/>
    </location>
</feature>
<feature type="transmembrane region" description="Helical" evidence="2">
    <location>
        <begin position="324"/>
        <end position="351"/>
    </location>
</feature>
<keyword evidence="2" id="KW-0472">Membrane</keyword>
<gene>
    <name evidence="4" type="ORF">SISNIDRAFT_486986</name>
</gene>
<keyword evidence="2" id="KW-1133">Transmembrane helix</keyword>
<feature type="domain" description="DUF6535" evidence="3">
    <location>
        <begin position="202"/>
        <end position="352"/>
    </location>
</feature>
<organism evidence="4 5">
    <name type="scientific">Sistotremastrum niveocremeum HHB9708</name>
    <dbReference type="NCBI Taxonomy" id="1314777"/>
    <lineage>
        <taxon>Eukaryota</taxon>
        <taxon>Fungi</taxon>
        <taxon>Dikarya</taxon>
        <taxon>Basidiomycota</taxon>
        <taxon>Agaricomycotina</taxon>
        <taxon>Agaricomycetes</taxon>
        <taxon>Sistotremastrales</taxon>
        <taxon>Sistotremastraceae</taxon>
        <taxon>Sertulicium</taxon>
        <taxon>Sertulicium niveocremeum</taxon>
    </lineage>
</organism>
<keyword evidence="5" id="KW-1185">Reference proteome</keyword>
<reference evidence="4 5" key="1">
    <citation type="journal article" date="2016" name="Mol. Biol. Evol.">
        <title>Comparative Genomics of Early-Diverging Mushroom-Forming Fungi Provides Insights into the Origins of Lignocellulose Decay Capabilities.</title>
        <authorList>
            <person name="Nagy L.G."/>
            <person name="Riley R."/>
            <person name="Tritt A."/>
            <person name="Adam C."/>
            <person name="Daum C."/>
            <person name="Floudas D."/>
            <person name="Sun H."/>
            <person name="Yadav J.S."/>
            <person name="Pangilinan J."/>
            <person name="Larsson K.H."/>
            <person name="Matsuura K."/>
            <person name="Barry K."/>
            <person name="Labutti K."/>
            <person name="Kuo R."/>
            <person name="Ohm R.A."/>
            <person name="Bhattacharya S.S."/>
            <person name="Shirouzu T."/>
            <person name="Yoshinaga Y."/>
            <person name="Martin F.M."/>
            <person name="Grigoriev I.V."/>
            <person name="Hibbett D.S."/>
        </authorList>
    </citation>
    <scope>NUCLEOTIDE SEQUENCE [LARGE SCALE GENOMIC DNA]</scope>
    <source>
        <strain evidence="4 5">HHB9708</strain>
    </source>
</reference>
<name>A0A164T3V0_9AGAM</name>
<evidence type="ECO:0000256" key="1">
    <source>
        <dbReference type="SAM" id="MobiDB-lite"/>
    </source>
</evidence>
<feature type="compositionally biased region" description="Basic and acidic residues" evidence="1">
    <location>
        <begin position="471"/>
        <end position="490"/>
    </location>
</feature>
<feature type="region of interest" description="Disordered" evidence="1">
    <location>
        <begin position="1"/>
        <end position="34"/>
    </location>
</feature>
<evidence type="ECO:0000313" key="4">
    <source>
        <dbReference type="EMBL" id="KZS92054.1"/>
    </source>
</evidence>
<dbReference type="STRING" id="1314777.A0A164T3V0"/>
<sequence>MPPHVSSESYSTGIPMQPWSSPRSKTEPPTSQIQNTRVLILSPDPIIRTGIDSISAIADNSALSSLDTLSKAVSSCRHATGCSCVSDSLNLWHFSADAESYAQARSPRSLSAPALSSLTPSLTLPSSRSSLSPTPVARALLHPRHHAKSKDARHLMEEQNKMMGEQGKTLKEHSKMLEALEKDATRDDTAHEGRGLKDESTWGALDKEALARLKILVDGWKDLMNVSLIFIALFLTVVTAFISPIIQLFSTPSSTKAKPPLPPTSLQLVALFYYLALMFSICNSVMCVLGLQWAGRLLSVPLGKTNLERALNRERRKVLAEQRLLPLMGVLFWTLLLSIAFFVIGFLIQLWALSFSFEERASILIVGAVAATALAITILGLILATTYHAAVHKNSPFESPLSSASVATWAWLKHVTTKPKNVSKIEKGGARQWSQQGFTIKCLKSLRHCIQDFSRWSVGKLPVSAGLPSLEEEKGPRDEAEPATQEEKPIEELLKEDEDDNENVQALKAYARLVINTNDAEVLERAVPSFEIGEWSKNGGDLLPVLLAVRERFLATDTSFRVKETVDKQLLRCRQWSGWRIYGYWRDDLEGNMITWWCRDHCAALARGAHESRRQFFSALVFFTSFDPGNSDLRGDPGIDSYEDSVARVLSSFDQEGTLGFRFFVFVTAVEECRSLLGVGNSDVTGILSLRGRPSLLRSLLRNPYIDWDEIKDIVAFITQGNEVAVLEELAEFFSNLPDIRLVWHDLLVIEFLASLIPLLPSNFSVPQYLDLSPTLSLFLRYQSDIPDSLSRYIDTLLYFLDHGGFGLLSSLLVAHEFFQFCLALSSDDNLLSTNNQDRAKFYLERHGALVALPPASPRDLQDLVDAIQLYQDNLTSEDLEGSFVDAVKECDSLCREGRQAEIKILLSHLDLASLPLLVLRCPGFSGRHISALINLIIQENGPEHVRTAPDVLANIPPMARSHGDLPVLSFLASLIPFLHPEYIVPPDFDLSQTLTRLMRSDPHEQTWRKHSDTLMLYLHRGAFDTLSDRASVGTFLDTCAESDTWAMRHWRQDQRTSAPTRERAIQLKEKLESLHADPCPAVDVPHALSTPREENKPRPMALQIWHAVTRRLKGIWRSGRKGGRLVAAGDVEMALKDQTET</sequence>
<dbReference type="Proteomes" id="UP000076722">
    <property type="component" value="Unassembled WGS sequence"/>
</dbReference>
<dbReference type="OrthoDB" id="3235960at2759"/>
<feature type="transmembrane region" description="Helical" evidence="2">
    <location>
        <begin position="363"/>
        <end position="384"/>
    </location>
</feature>
<dbReference type="AlphaFoldDB" id="A0A164T3V0"/>
<keyword evidence="2" id="KW-0812">Transmembrane</keyword>
<protein>
    <recommendedName>
        <fullName evidence="3">DUF6535 domain-containing protein</fullName>
    </recommendedName>
</protein>